<gene>
    <name evidence="2" type="ORF">COT64_03265</name>
</gene>
<organism evidence="2 3">
    <name type="scientific">Candidatus Shapirobacteria bacterium CG09_land_8_20_14_0_10_39_12</name>
    <dbReference type="NCBI Taxonomy" id="1974885"/>
    <lineage>
        <taxon>Bacteria</taxon>
        <taxon>Candidatus Shapironibacteriota</taxon>
    </lineage>
</organism>
<dbReference type="InterPro" id="IPR029058">
    <property type="entry name" value="AB_hydrolase_fold"/>
</dbReference>
<feature type="coiled-coil region" evidence="1">
    <location>
        <begin position="658"/>
        <end position="685"/>
    </location>
</feature>
<evidence type="ECO:0008006" key="4">
    <source>
        <dbReference type="Google" id="ProtNLM"/>
    </source>
</evidence>
<dbReference type="InterPro" id="IPR003386">
    <property type="entry name" value="LACT/PDAT_acylTrfase"/>
</dbReference>
<name>A0A2H0WNW9_9BACT</name>
<dbReference type="Pfam" id="PF02450">
    <property type="entry name" value="LCAT"/>
    <property type="match status" value="1"/>
</dbReference>
<dbReference type="Proteomes" id="UP000230775">
    <property type="component" value="Unassembled WGS sequence"/>
</dbReference>
<dbReference type="EMBL" id="PEZI01000069">
    <property type="protein sequence ID" value="PIS14327.1"/>
    <property type="molecule type" value="Genomic_DNA"/>
</dbReference>
<evidence type="ECO:0000313" key="3">
    <source>
        <dbReference type="Proteomes" id="UP000230775"/>
    </source>
</evidence>
<keyword evidence="1" id="KW-0175">Coiled coil</keyword>
<sequence>MRKFIKILFSFLLFGFFYIHPSSVYSTILFQDNFDNATESASKWDVVGPQMYNGDGSPANWTLKNGMYGMTIDGRGSQFNESVPSGANWNDSWKNYIFEVDFILGEGSNPSYKPVDTNLVFRYIDHGKWYGIHGINDEKKLVLQKAGGGWSTTPTVNTFWYEYNTPYRIKIKVDNDHIMVLIKNNVTGIETSVWDITDVGTIINYGKPGLQASTGANPYCDVWFDNVVVTSLDEETPTPTPTLPTAVIFLPGLGASFNFKEMVLGNSDPSDWQMMPGANSYKNLQKAFEGNSNFYTFYYDWRKPVTESAQKLNNYIQNTVNPSNNKIDLIGHSLGGLVARTCVQKTENNCYADKLITIGSPNSGSVDAYPALEAGEVLRTGLAKLGYELLIHYHQKPGETKKDTIQRISPVLFDLLPDFDYLSKNGVNLPPSSLSIKNNLLPQLQDLSILENKTNTLSGRGFSSIEQIILTEPNWIDKLLGNWPDGKPQDKLFTLEGDSSILVKSSSFTDPLIKNFTYDLDHGGIVSEQAPLSKIMEILGLELNPGTYDSLQDEENYLVFFVYSPVKISSPDATEDTLFNNELIIIPNPQNKNYLLNLEGLENGFYKLSVGQIFGDKLLWNDYFGQTSLGKNEDFTFAINPQSPQNQPLLDPSGSSTKYFAESLLEELKSEINNLSLNKNRRKLLLIPLVLIKAEKPEESLISLYGFRKVVAVYEKNKSISSDKANLLRNKATLLSGYLETLAFLSPKPTMKNISDKSIKLALKSKSAIKIKKMTKNSIFVYQEADEKLTKAQENSLLGDYYKAKVYANASSSLFLEAKILGH</sequence>
<dbReference type="PANTHER" id="PTHR11440">
    <property type="entry name" value="LECITHIN-CHOLESTEROL ACYLTRANSFERASE-RELATED"/>
    <property type="match status" value="1"/>
</dbReference>
<evidence type="ECO:0000313" key="2">
    <source>
        <dbReference type="EMBL" id="PIS14327.1"/>
    </source>
</evidence>
<reference evidence="3" key="1">
    <citation type="submission" date="2017-09" db="EMBL/GenBank/DDBJ databases">
        <title>Depth-based differentiation of microbial function through sediment-hosted aquifers and enrichment of novel symbionts in the deep terrestrial subsurface.</title>
        <authorList>
            <person name="Probst A.J."/>
            <person name="Ladd B."/>
            <person name="Jarett J.K."/>
            <person name="Geller-Mcgrath D.E."/>
            <person name="Sieber C.M.K."/>
            <person name="Emerson J.B."/>
            <person name="Anantharaman K."/>
            <person name="Thomas B.C."/>
            <person name="Malmstrom R."/>
            <person name="Stieglmeier M."/>
            <person name="Klingl A."/>
            <person name="Woyke T."/>
            <person name="Ryan C.M."/>
            <person name="Banfield J.F."/>
        </authorList>
    </citation>
    <scope>NUCLEOTIDE SEQUENCE [LARGE SCALE GENOMIC DNA]</scope>
</reference>
<dbReference type="Gene3D" id="2.60.120.560">
    <property type="entry name" value="Exo-inulinase, domain 1"/>
    <property type="match status" value="1"/>
</dbReference>
<dbReference type="GO" id="GO:0006629">
    <property type="term" value="P:lipid metabolic process"/>
    <property type="evidence" value="ECO:0007669"/>
    <property type="project" value="InterPro"/>
</dbReference>
<evidence type="ECO:0000256" key="1">
    <source>
        <dbReference type="SAM" id="Coils"/>
    </source>
</evidence>
<accession>A0A2H0WNW9</accession>
<protein>
    <recommendedName>
        <fullName evidence="4">PGAP1 family protein</fullName>
    </recommendedName>
</protein>
<dbReference type="GO" id="GO:0008374">
    <property type="term" value="F:O-acyltransferase activity"/>
    <property type="evidence" value="ECO:0007669"/>
    <property type="project" value="InterPro"/>
</dbReference>
<dbReference type="SUPFAM" id="SSF53474">
    <property type="entry name" value="alpha/beta-Hydrolases"/>
    <property type="match status" value="1"/>
</dbReference>
<proteinExistence type="predicted"/>
<dbReference type="Gene3D" id="3.40.50.1820">
    <property type="entry name" value="alpha/beta hydrolase"/>
    <property type="match status" value="1"/>
</dbReference>
<comment type="caution">
    <text evidence="2">The sequence shown here is derived from an EMBL/GenBank/DDBJ whole genome shotgun (WGS) entry which is preliminary data.</text>
</comment>
<dbReference type="AlphaFoldDB" id="A0A2H0WNW9"/>